<dbReference type="Proteomes" id="UP001283361">
    <property type="component" value="Unassembled WGS sequence"/>
</dbReference>
<name>A0AAE1B8X7_9GAST</name>
<evidence type="ECO:0000313" key="2">
    <source>
        <dbReference type="EMBL" id="KAK3801131.1"/>
    </source>
</evidence>
<evidence type="ECO:0000256" key="1">
    <source>
        <dbReference type="SAM" id="MobiDB-lite"/>
    </source>
</evidence>
<reference evidence="2" key="1">
    <citation type="journal article" date="2023" name="G3 (Bethesda)">
        <title>A reference genome for the long-term kleptoplast-retaining sea slug Elysia crispata morphotype clarki.</title>
        <authorList>
            <person name="Eastman K.E."/>
            <person name="Pendleton A.L."/>
            <person name="Shaikh M.A."/>
            <person name="Suttiyut T."/>
            <person name="Ogas R."/>
            <person name="Tomko P."/>
            <person name="Gavelis G."/>
            <person name="Widhalm J.R."/>
            <person name="Wisecaver J.H."/>
        </authorList>
    </citation>
    <scope>NUCLEOTIDE SEQUENCE</scope>
    <source>
        <strain evidence="2">ECLA1</strain>
    </source>
</reference>
<sequence length="171" mass="19654">MEECKISPWQKQYRNIWNNEYTVVVGKRSSGRQQRYCLAEGKRSSGIQQRNCLAEGKGSSGIQQRNFLAEGKRSSGRQQRNCLAEGKRSSGIQQRNCLAEGKRSSGRQLSSRDKEVQLQTTEELYGKGKQGLARRGKRPSCKQQGNWQVEKKSLWRTTKDMDSRRKEVHVM</sequence>
<protein>
    <submittedName>
        <fullName evidence="2">Uncharacterized protein</fullName>
    </submittedName>
</protein>
<dbReference type="AlphaFoldDB" id="A0AAE1B8X7"/>
<organism evidence="2 3">
    <name type="scientific">Elysia crispata</name>
    <name type="common">lettuce slug</name>
    <dbReference type="NCBI Taxonomy" id="231223"/>
    <lineage>
        <taxon>Eukaryota</taxon>
        <taxon>Metazoa</taxon>
        <taxon>Spiralia</taxon>
        <taxon>Lophotrochozoa</taxon>
        <taxon>Mollusca</taxon>
        <taxon>Gastropoda</taxon>
        <taxon>Heterobranchia</taxon>
        <taxon>Euthyneura</taxon>
        <taxon>Panpulmonata</taxon>
        <taxon>Sacoglossa</taxon>
        <taxon>Placobranchoidea</taxon>
        <taxon>Plakobranchidae</taxon>
        <taxon>Elysia</taxon>
    </lineage>
</organism>
<accession>A0AAE1B8X7</accession>
<keyword evidence="3" id="KW-1185">Reference proteome</keyword>
<proteinExistence type="predicted"/>
<gene>
    <name evidence="2" type="ORF">RRG08_029391</name>
</gene>
<dbReference type="EMBL" id="JAWDGP010000365">
    <property type="protein sequence ID" value="KAK3801131.1"/>
    <property type="molecule type" value="Genomic_DNA"/>
</dbReference>
<comment type="caution">
    <text evidence="2">The sequence shown here is derived from an EMBL/GenBank/DDBJ whole genome shotgun (WGS) entry which is preliminary data.</text>
</comment>
<evidence type="ECO:0000313" key="3">
    <source>
        <dbReference type="Proteomes" id="UP001283361"/>
    </source>
</evidence>
<feature type="region of interest" description="Disordered" evidence="1">
    <location>
        <begin position="126"/>
        <end position="171"/>
    </location>
</feature>
<feature type="compositionally biased region" description="Basic and acidic residues" evidence="1">
    <location>
        <begin position="149"/>
        <end position="171"/>
    </location>
</feature>